<dbReference type="InterPro" id="IPR050214">
    <property type="entry name" value="Cys_Synth/Cystath_Beta-Synth"/>
</dbReference>
<dbReference type="Gene3D" id="3.40.50.1100">
    <property type="match status" value="2"/>
</dbReference>
<keyword evidence="3" id="KW-0663">Pyridoxal phosphate</keyword>
<dbReference type="SUPFAM" id="SSF53686">
    <property type="entry name" value="Tryptophan synthase beta subunit-like PLP-dependent enzymes"/>
    <property type="match status" value="1"/>
</dbReference>
<comment type="cofactor">
    <cofactor evidence="1">
        <name>pyridoxal 5'-phosphate</name>
        <dbReference type="ChEBI" id="CHEBI:597326"/>
    </cofactor>
</comment>
<dbReference type="STRING" id="366602.Caul_4907"/>
<evidence type="ECO:0000313" key="9">
    <source>
        <dbReference type="EMBL" id="ABZ74027.1"/>
    </source>
</evidence>
<gene>
    <name evidence="9" type="ordered locus">Caul_4907</name>
</gene>
<dbReference type="PANTHER" id="PTHR10314">
    <property type="entry name" value="CYSTATHIONINE BETA-SYNTHASE"/>
    <property type="match status" value="1"/>
</dbReference>
<dbReference type="PROSITE" id="PS00901">
    <property type="entry name" value="CYS_SYNTHASE"/>
    <property type="match status" value="1"/>
</dbReference>
<dbReference type="FunFam" id="3.40.50.1100:FF:000003">
    <property type="entry name" value="Cystathionine beta-synthase"/>
    <property type="match status" value="1"/>
</dbReference>
<evidence type="ECO:0000256" key="2">
    <source>
        <dbReference type="ARBA" id="ARBA00007103"/>
    </source>
</evidence>
<evidence type="ECO:0000256" key="6">
    <source>
        <dbReference type="ARBA" id="ARBA00079153"/>
    </source>
</evidence>
<dbReference type="CDD" id="cd01561">
    <property type="entry name" value="CBS_like"/>
    <property type="match status" value="1"/>
</dbReference>
<protein>
    <recommendedName>
        <fullName evidence="4">Cysteine synthase B</fullName>
    </recommendedName>
    <alternativeName>
        <fullName evidence="5">O-acetylserine (thiol)-lyase B</fullName>
    </alternativeName>
    <alternativeName>
        <fullName evidence="6">O-acetylserine sulfhydrylase B</fullName>
    </alternativeName>
</protein>
<dbReference type="FunFam" id="3.40.50.1100:FF:000118">
    <property type="entry name" value="Related to CYS4-cystathionine beta-synthase"/>
    <property type="match status" value="1"/>
</dbReference>
<dbReference type="InterPro" id="IPR001926">
    <property type="entry name" value="TrpB-like_PALP"/>
</dbReference>
<accession>B0T581</accession>
<dbReference type="GO" id="GO:0016765">
    <property type="term" value="F:transferase activity, transferring alkyl or aryl (other than methyl) groups"/>
    <property type="evidence" value="ECO:0007669"/>
    <property type="project" value="UniProtKB-ARBA"/>
</dbReference>
<dbReference type="InterPro" id="IPR046342">
    <property type="entry name" value="CBS_dom_sf"/>
</dbReference>
<evidence type="ECO:0000256" key="5">
    <source>
        <dbReference type="ARBA" id="ARBA00078257"/>
    </source>
</evidence>
<keyword evidence="7" id="KW-0129">CBS domain</keyword>
<organism evidence="9">
    <name type="scientific">Caulobacter sp. (strain K31)</name>
    <dbReference type="NCBI Taxonomy" id="366602"/>
    <lineage>
        <taxon>Bacteria</taxon>
        <taxon>Pseudomonadati</taxon>
        <taxon>Pseudomonadota</taxon>
        <taxon>Alphaproteobacteria</taxon>
        <taxon>Caulobacterales</taxon>
        <taxon>Caulobacteraceae</taxon>
        <taxon>Caulobacter</taxon>
    </lineage>
</organism>
<dbReference type="Pfam" id="PF00571">
    <property type="entry name" value="CBS"/>
    <property type="match status" value="2"/>
</dbReference>
<comment type="similarity">
    <text evidence="2">Belongs to the cysteine synthase/cystathionine beta-synthase family.</text>
</comment>
<dbReference type="SMART" id="SM00116">
    <property type="entry name" value="CBS"/>
    <property type="match status" value="2"/>
</dbReference>
<dbReference type="InterPro" id="IPR001216">
    <property type="entry name" value="P-phosphate_BS"/>
</dbReference>
<dbReference type="eggNOG" id="COG0031">
    <property type="taxonomic scope" value="Bacteria"/>
</dbReference>
<dbReference type="SUPFAM" id="SSF54631">
    <property type="entry name" value="CBS-domain pair"/>
    <property type="match status" value="1"/>
</dbReference>
<name>B0T581_CAUSK</name>
<evidence type="ECO:0000256" key="1">
    <source>
        <dbReference type="ARBA" id="ARBA00001933"/>
    </source>
</evidence>
<dbReference type="PROSITE" id="PS51371">
    <property type="entry name" value="CBS"/>
    <property type="match status" value="1"/>
</dbReference>
<sequence length="479" mass="51373">MNDPVFALPPVANSALDLIGHTPMMEVRNLDTGPCRLFLKLENQNPGGSIKDRVARSMIEAAEADGSLKPGGTIIEATAGNTGLGLAQVATLKGYKLILIVPDKMAREKILHLRAMGVDVRLTRSDVGKGHPEYYQDMAQTLAQSIPGAIYVNQFENPANPLAHETTTAPEIFEQMGGDIDAMVVGVGSGGTLTGVGRFMAKHSPKTEMVLADPVGSILCDYVATGTYGEAGSWIVEGIGEDFIPVNAEMDFVKHAYSISDRESVDTARLLLRKEGILAGSSSGTLLAAALRYCREQTEPKRVVTLVCDTGSKYLTKMFNDMWLAAHGFDQRELHGDLRDLIAKRYADGGVVAIGPDDTLLTAYNRMRGGDISQLPVVDHGKLIGILDESDILAAVEGVEDDDRGPKFKTLVGAAMTRAVNTLQSTQGVDALPEVFDRDEVALVCDGDEFVGVITRVDLINHLRMSAPSCCGNVPPESF</sequence>
<dbReference type="OrthoDB" id="9805733at2"/>
<dbReference type="InterPro" id="IPR000644">
    <property type="entry name" value="CBS_dom"/>
</dbReference>
<evidence type="ECO:0000259" key="8">
    <source>
        <dbReference type="PROSITE" id="PS51371"/>
    </source>
</evidence>
<reference evidence="9" key="1">
    <citation type="submission" date="2008-01" db="EMBL/GenBank/DDBJ databases">
        <title>Complete sequence of chromosome of Caulobacter sp. K31.</title>
        <authorList>
            <consortium name="US DOE Joint Genome Institute"/>
            <person name="Copeland A."/>
            <person name="Lucas S."/>
            <person name="Lapidus A."/>
            <person name="Barry K."/>
            <person name="Glavina del Rio T."/>
            <person name="Dalin E."/>
            <person name="Tice H."/>
            <person name="Pitluck S."/>
            <person name="Bruce D."/>
            <person name="Goodwin L."/>
            <person name="Thompson L.S."/>
            <person name="Brettin T."/>
            <person name="Detter J.C."/>
            <person name="Han C."/>
            <person name="Schmutz J."/>
            <person name="Larimer F."/>
            <person name="Land M."/>
            <person name="Hauser L."/>
            <person name="Kyrpides N."/>
            <person name="Kim E."/>
            <person name="Stephens C."/>
            <person name="Richardson P."/>
        </authorList>
    </citation>
    <scope>NUCLEOTIDE SEQUENCE [LARGE SCALE GENOMIC DNA]</scope>
    <source>
        <strain evidence="9">K31</strain>
    </source>
</reference>
<dbReference type="Gene3D" id="3.10.580.10">
    <property type="entry name" value="CBS-domain"/>
    <property type="match status" value="1"/>
</dbReference>
<feature type="domain" description="CBS" evidence="8">
    <location>
        <begin position="343"/>
        <end position="404"/>
    </location>
</feature>
<evidence type="ECO:0000256" key="4">
    <source>
        <dbReference type="ARBA" id="ARBA00072081"/>
    </source>
</evidence>
<dbReference type="GO" id="GO:0006535">
    <property type="term" value="P:cysteine biosynthetic process from serine"/>
    <property type="evidence" value="ECO:0007669"/>
    <property type="project" value="InterPro"/>
</dbReference>
<dbReference type="AlphaFoldDB" id="B0T581"/>
<dbReference type="EMBL" id="CP000927">
    <property type="protein sequence ID" value="ABZ74027.1"/>
    <property type="molecule type" value="Genomic_DNA"/>
</dbReference>
<evidence type="ECO:0000256" key="7">
    <source>
        <dbReference type="PROSITE-ProRule" id="PRU00703"/>
    </source>
</evidence>
<dbReference type="KEGG" id="cak:Caul_4907"/>
<dbReference type="InterPro" id="IPR036052">
    <property type="entry name" value="TrpB-like_PALP_sf"/>
</dbReference>
<proteinExistence type="inferred from homology"/>
<dbReference type="Pfam" id="PF00291">
    <property type="entry name" value="PALP"/>
    <property type="match status" value="1"/>
</dbReference>
<dbReference type="HOGENOM" id="CLU_021018_0_0_5"/>
<evidence type="ECO:0000256" key="3">
    <source>
        <dbReference type="ARBA" id="ARBA00022898"/>
    </source>
</evidence>